<comment type="caution">
    <text evidence="1">The sequence shown here is derived from an EMBL/GenBank/DDBJ whole genome shotgun (WGS) entry which is preliminary data.</text>
</comment>
<reference evidence="1 2" key="1">
    <citation type="submission" date="2020-01" db="EMBL/GenBank/DDBJ databases">
        <title>Novel species isolated from a subtropical stream in China.</title>
        <authorList>
            <person name="Lu H."/>
        </authorList>
    </citation>
    <scope>NUCLEOTIDE SEQUENCE [LARGE SCALE GENOMIC DNA]</scope>
    <source>
        <strain evidence="1 2">FT82W</strain>
    </source>
</reference>
<dbReference type="RefSeq" id="WP_161097797.1">
    <property type="nucleotide sequence ID" value="NZ_WWCW01000055.1"/>
</dbReference>
<sequence>MKKIASKVGDLLVEGGKAYLEEEKLKKLRKENYEKCISQGGSHDYCKPMLTQNIILAPPPKKITS</sequence>
<gene>
    <name evidence="1" type="ORF">GTP91_16590</name>
</gene>
<evidence type="ECO:0000313" key="2">
    <source>
        <dbReference type="Proteomes" id="UP000470302"/>
    </source>
</evidence>
<evidence type="ECO:0000313" key="1">
    <source>
        <dbReference type="EMBL" id="MYM88787.1"/>
    </source>
</evidence>
<dbReference type="Proteomes" id="UP000470302">
    <property type="component" value="Unassembled WGS sequence"/>
</dbReference>
<protein>
    <submittedName>
        <fullName evidence="1">Uncharacterized protein</fullName>
    </submittedName>
</protein>
<name>A0A845G776_9BURK</name>
<organism evidence="1 2">
    <name type="scientific">Duganella vulcania</name>
    <dbReference type="NCBI Taxonomy" id="2692166"/>
    <lineage>
        <taxon>Bacteria</taxon>
        <taxon>Pseudomonadati</taxon>
        <taxon>Pseudomonadota</taxon>
        <taxon>Betaproteobacteria</taxon>
        <taxon>Burkholderiales</taxon>
        <taxon>Oxalobacteraceae</taxon>
        <taxon>Telluria group</taxon>
        <taxon>Duganella</taxon>
    </lineage>
</organism>
<proteinExistence type="predicted"/>
<dbReference type="EMBL" id="WWCW01000055">
    <property type="protein sequence ID" value="MYM88787.1"/>
    <property type="molecule type" value="Genomic_DNA"/>
</dbReference>
<dbReference type="AlphaFoldDB" id="A0A845G776"/>
<accession>A0A845G776</accession>